<evidence type="ECO:0000313" key="3">
    <source>
        <dbReference type="Proteomes" id="UP000093000"/>
    </source>
</evidence>
<dbReference type="OrthoDB" id="431202at2759"/>
<name>A0A1C7NE36_9FUNG</name>
<accession>A0A1C7NE36</accession>
<dbReference type="STRING" id="101091.A0A1C7NE36"/>
<reference evidence="2 3" key="1">
    <citation type="submission" date="2016-03" db="EMBL/GenBank/DDBJ databases">
        <title>Choanephora cucurbitarum.</title>
        <authorList>
            <person name="Min B."/>
            <person name="Park H."/>
            <person name="Park J.-H."/>
            <person name="Shin H.-D."/>
            <person name="Choi I.-G."/>
        </authorList>
    </citation>
    <scope>NUCLEOTIDE SEQUENCE [LARGE SCALE GENOMIC DNA]</scope>
    <source>
        <strain evidence="2 3">KUS-F28377</strain>
    </source>
</reference>
<sequence>MLRSSIEPPYSIKDENSCQLMDGFGLVIQLVLFLTVLTTLAYKRAYESPQRPVQIWALDVSKQFIGAGMIHFINIGISYAAIVESFRPQNSCVWYFSNLAIDTTLGVFILWCWLQLLYRALEKLHVDYGGATGDYGPPPLKQRCYRWVRQMTVFLSAAILTKICLCIFLIYSPWLVKLGELALSWTKDQPRLQLVFVMLIFPLIMNALQFWLTDTILKVQHNLRPANNESKSNSLSGVIIPVYIDHNEQAPLLSTLPKRYISS</sequence>
<dbReference type="PANTHER" id="PTHR31735:SF1">
    <property type="entry name" value="VACUOLAR MEMBRANE PROTEIN YPL162C"/>
    <property type="match status" value="1"/>
</dbReference>
<feature type="transmembrane region" description="Helical" evidence="1">
    <location>
        <begin position="94"/>
        <end position="114"/>
    </location>
</feature>
<proteinExistence type="predicted"/>
<protein>
    <recommendedName>
        <fullName evidence="4">Vaculolar membrane protein-domain-containing protein</fullName>
    </recommendedName>
</protein>
<keyword evidence="1" id="KW-1133">Transmembrane helix</keyword>
<feature type="transmembrane region" description="Helical" evidence="1">
    <location>
        <begin position="63"/>
        <end position="82"/>
    </location>
</feature>
<dbReference type="AlphaFoldDB" id="A0A1C7NE36"/>
<dbReference type="PANTHER" id="PTHR31735">
    <property type="entry name" value="VACUOLAR MEMBRANE PROTEIN YPL162C"/>
    <property type="match status" value="1"/>
</dbReference>
<organism evidence="2 3">
    <name type="scientific">Choanephora cucurbitarum</name>
    <dbReference type="NCBI Taxonomy" id="101091"/>
    <lineage>
        <taxon>Eukaryota</taxon>
        <taxon>Fungi</taxon>
        <taxon>Fungi incertae sedis</taxon>
        <taxon>Mucoromycota</taxon>
        <taxon>Mucoromycotina</taxon>
        <taxon>Mucoromycetes</taxon>
        <taxon>Mucorales</taxon>
        <taxon>Mucorineae</taxon>
        <taxon>Choanephoraceae</taxon>
        <taxon>Choanephoroideae</taxon>
        <taxon>Choanephora</taxon>
    </lineage>
</organism>
<evidence type="ECO:0000313" key="2">
    <source>
        <dbReference type="EMBL" id="OBZ87351.1"/>
    </source>
</evidence>
<keyword evidence="1" id="KW-0812">Transmembrane</keyword>
<dbReference type="InParanoid" id="A0A1C7NE36"/>
<keyword evidence="3" id="KW-1185">Reference proteome</keyword>
<evidence type="ECO:0008006" key="4">
    <source>
        <dbReference type="Google" id="ProtNLM"/>
    </source>
</evidence>
<feature type="transmembrane region" description="Helical" evidence="1">
    <location>
        <begin position="151"/>
        <end position="172"/>
    </location>
</feature>
<keyword evidence="1" id="KW-0472">Membrane</keyword>
<dbReference type="InterPro" id="IPR022127">
    <property type="entry name" value="STIMATE/YPL162C"/>
</dbReference>
<comment type="caution">
    <text evidence="2">The sequence shown here is derived from an EMBL/GenBank/DDBJ whole genome shotgun (WGS) entry which is preliminary data.</text>
</comment>
<feature type="transmembrane region" description="Helical" evidence="1">
    <location>
        <begin position="20"/>
        <end position="42"/>
    </location>
</feature>
<feature type="transmembrane region" description="Helical" evidence="1">
    <location>
        <begin position="192"/>
        <end position="212"/>
    </location>
</feature>
<dbReference type="GO" id="GO:0016020">
    <property type="term" value="C:membrane"/>
    <property type="evidence" value="ECO:0007669"/>
    <property type="project" value="TreeGrafter"/>
</dbReference>
<evidence type="ECO:0000256" key="1">
    <source>
        <dbReference type="SAM" id="Phobius"/>
    </source>
</evidence>
<dbReference type="EMBL" id="LUGH01000228">
    <property type="protein sequence ID" value="OBZ87351.1"/>
    <property type="molecule type" value="Genomic_DNA"/>
</dbReference>
<gene>
    <name evidence="2" type="ORF">A0J61_04595</name>
</gene>
<dbReference type="Proteomes" id="UP000093000">
    <property type="component" value="Unassembled WGS sequence"/>
</dbReference>
<dbReference type="Pfam" id="PF12400">
    <property type="entry name" value="STIMATE"/>
    <property type="match status" value="1"/>
</dbReference>